<proteinExistence type="predicted"/>
<dbReference type="Pfam" id="PF11716">
    <property type="entry name" value="MDMPI_N"/>
    <property type="match status" value="1"/>
</dbReference>
<dbReference type="NCBIfam" id="TIGR03083">
    <property type="entry name" value="maleylpyruvate isomerase family mycothiol-dependent enzyme"/>
    <property type="match status" value="1"/>
</dbReference>
<dbReference type="RefSeq" id="WP_139097324.1">
    <property type="nucleotide sequence ID" value="NZ_VDFW01000011.1"/>
</dbReference>
<name>A0A5C4M2L9_9PSEU</name>
<dbReference type="InterPro" id="IPR017520">
    <property type="entry name" value="CHP03086"/>
</dbReference>
<keyword evidence="3" id="KW-1185">Reference proteome</keyword>
<dbReference type="AlphaFoldDB" id="A0A5C4M2L9"/>
<sequence>MNLLDAHGEALREFDDTIHQIKDDQWDAATPCSEWTVRDLVNHLVSEQLWVPHLLAGQTLAEVGDRYDGDVLGSAPVAVWETASAAARRAWTEPGATDRQVHLSYGDDDATDYGWQMTLDLAVHAWDLARGIGAAQPIAPEVAETLLTVLGPQIEAWQGIGIFAPPVAVPGSASAAGRLLGLTGRNPGE</sequence>
<reference evidence="2 3" key="1">
    <citation type="submission" date="2019-06" db="EMBL/GenBank/DDBJ databases">
        <title>Amycolatopsis alkalitolerans sp. nov., isolated from Gastrodia elata Blume.</title>
        <authorList>
            <person name="Narsing Rao M.P."/>
            <person name="Li W.J."/>
        </authorList>
    </citation>
    <scope>NUCLEOTIDE SEQUENCE [LARGE SCALE GENOMIC DNA]</scope>
    <source>
        <strain evidence="2 3">SYSUP0005</strain>
    </source>
</reference>
<dbReference type="NCBIfam" id="TIGR03086">
    <property type="entry name" value="TIGR03086 family metal-binding protein"/>
    <property type="match status" value="1"/>
</dbReference>
<dbReference type="Proteomes" id="UP000305546">
    <property type="component" value="Unassembled WGS sequence"/>
</dbReference>
<evidence type="ECO:0000313" key="3">
    <source>
        <dbReference type="Proteomes" id="UP000305546"/>
    </source>
</evidence>
<protein>
    <submittedName>
        <fullName evidence="2">TIGR03086 family protein</fullName>
    </submittedName>
</protein>
<dbReference type="EMBL" id="VDFW01000011">
    <property type="protein sequence ID" value="TNC25387.1"/>
    <property type="molecule type" value="Genomic_DNA"/>
</dbReference>
<feature type="domain" description="Mycothiol-dependent maleylpyruvate isomerase metal-binding" evidence="1">
    <location>
        <begin position="9"/>
        <end position="129"/>
    </location>
</feature>
<evidence type="ECO:0000259" key="1">
    <source>
        <dbReference type="Pfam" id="PF11716"/>
    </source>
</evidence>
<dbReference type="InterPro" id="IPR034660">
    <property type="entry name" value="DinB/YfiT-like"/>
</dbReference>
<dbReference type="InterPro" id="IPR017517">
    <property type="entry name" value="Maleyloyr_isom"/>
</dbReference>
<evidence type="ECO:0000313" key="2">
    <source>
        <dbReference type="EMBL" id="TNC25387.1"/>
    </source>
</evidence>
<dbReference type="Gene3D" id="1.20.120.450">
    <property type="entry name" value="dinb family like domain"/>
    <property type="match status" value="1"/>
</dbReference>
<comment type="caution">
    <text evidence="2">The sequence shown here is derived from an EMBL/GenBank/DDBJ whole genome shotgun (WGS) entry which is preliminary data.</text>
</comment>
<organism evidence="2 3">
    <name type="scientific">Amycolatopsis alkalitolerans</name>
    <dbReference type="NCBI Taxonomy" id="2547244"/>
    <lineage>
        <taxon>Bacteria</taxon>
        <taxon>Bacillati</taxon>
        <taxon>Actinomycetota</taxon>
        <taxon>Actinomycetes</taxon>
        <taxon>Pseudonocardiales</taxon>
        <taxon>Pseudonocardiaceae</taxon>
        <taxon>Amycolatopsis</taxon>
    </lineage>
</organism>
<accession>A0A5C4M2L9</accession>
<dbReference type="SUPFAM" id="SSF109854">
    <property type="entry name" value="DinB/YfiT-like putative metalloenzymes"/>
    <property type="match status" value="1"/>
</dbReference>
<gene>
    <name evidence="2" type="ORF">FG385_14960</name>
</gene>
<dbReference type="InterPro" id="IPR024344">
    <property type="entry name" value="MDMPI_metal-binding"/>
</dbReference>
<dbReference type="OrthoDB" id="5185819at2"/>
<dbReference type="GO" id="GO:0046872">
    <property type="term" value="F:metal ion binding"/>
    <property type="evidence" value="ECO:0007669"/>
    <property type="project" value="InterPro"/>
</dbReference>